<organism evidence="1 2">
    <name type="scientific">Streptomyces phage BillNye</name>
    <dbReference type="NCBI Taxonomy" id="2079426"/>
    <lineage>
        <taxon>Viruses</taxon>
        <taxon>Duplodnaviria</taxon>
        <taxon>Heunggongvirae</taxon>
        <taxon>Uroviricota</taxon>
        <taxon>Caudoviricetes</taxon>
        <taxon>Stanwilliamsviridae</taxon>
        <taxon>Loccivirinae</taxon>
        <taxon>Wilnyevirus</taxon>
        <taxon>Wilnyevirus billnye</taxon>
    </lineage>
</organism>
<evidence type="ECO:0000313" key="1">
    <source>
        <dbReference type="EMBL" id="AVD99313.1"/>
    </source>
</evidence>
<evidence type="ECO:0000313" key="2">
    <source>
        <dbReference type="Proteomes" id="UP000241925"/>
    </source>
</evidence>
<reference evidence="1 2" key="1">
    <citation type="submission" date="2018-01" db="EMBL/GenBank/DDBJ databases">
        <authorList>
            <person name="Grinwald M.F."/>
            <person name="Tasoff P."/>
            <person name="Simpson K.F."/>
            <person name="Vasser A."/>
            <person name="Shaffer C.D."/>
            <person name="Weston-Hafer K.A."/>
            <person name="Russell D.A."/>
            <person name="Pope W.H."/>
            <person name="Jacobs-Sera D."/>
            <person name="Hendrix R.W."/>
            <person name="Hatfull G.F."/>
        </authorList>
    </citation>
    <scope>NUCLEOTIDE SEQUENCE [LARGE SCALE GENOMIC DNA]</scope>
</reference>
<dbReference type="Proteomes" id="UP000241925">
    <property type="component" value="Segment"/>
</dbReference>
<proteinExistence type="predicted"/>
<gene>
    <name evidence="1" type="ORF">SEA_BILLNYE_136</name>
</gene>
<keyword evidence="2" id="KW-1185">Reference proteome</keyword>
<accession>A0A2L1IVZ5</accession>
<dbReference type="EMBL" id="MG757153">
    <property type="protein sequence ID" value="AVD99313.1"/>
    <property type="molecule type" value="Genomic_DNA"/>
</dbReference>
<name>A0A2L1IVZ5_9CAUD</name>
<sequence length="83" mass="9542">MSKYTPTVQKIFKSMKCPVQGFIVDIVEYPDYLALRVYKDNIESFSEPKKLAAAEYLYKLRDAIRSEVNCHIQGVTDAPPGRR</sequence>
<protein>
    <submittedName>
        <fullName evidence="1">Uncharacterized protein</fullName>
    </submittedName>
</protein>